<evidence type="ECO:0000313" key="3">
    <source>
        <dbReference type="EMBL" id="KFC23629.1"/>
    </source>
</evidence>
<dbReference type="EMBL" id="JPLY01000001">
    <property type="protein sequence ID" value="KFC23629.1"/>
    <property type="molecule type" value="Genomic_DNA"/>
</dbReference>
<feature type="chain" id="PRO_5001787288" description="Bacteriophage spanin2 family protein" evidence="2">
    <location>
        <begin position="21"/>
        <end position="110"/>
    </location>
</feature>
<dbReference type="NCBIfam" id="NF037951">
    <property type="entry name" value="spanin2_2"/>
    <property type="match status" value="1"/>
</dbReference>
<evidence type="ECO:0000256" key="1">
    <source>
        <dbReference type="SAM" id="Phobius"/>
    </source>
</evidence>
<evidence type="ECO:0000256" key="2">
    <source>
        <dbReference type="SAM" id="SignalP"/>
    </source>
</evidence>
<dbReference type="Proteomes" id="UP000028623">
    <property type="component" value="Unassembled WGS sequence"/>
</dbReference>
<organism evidence="3 4">
    <name type="scientific">Epilithonimonas lactis</name>
    <dbReference type="NCBI Taxonomy" id="421072"/>
    <lineage>
        <taxon>Bacteria</taxon>
        <taxon>Pseudomonadati</taxon>
        <taxon>Bacteroidota</taxon>
        <taxon>Flavobacteriia</taxon>
        <taxon>Flavobacteriales</taxon>
        <taxon>Weeksellaceae</taxon>
        <taxon>Chryseobacterium group</taxon>
        <taxon>Epilithonimonas</taxon>
    </lineage>
</organism>
<keyword evidence="2" id="KW-0732">Signal</keyword>
<gene>
    <name evidence="3" type="ORF">IO89_03350</name>
</gene>
<sequence>MKYSKNIFRILVLSVFFMLASCQTRVVSPNKPLYDNSIELYKKYTIQTKDAKSQKIEVLKLDATKIYGKNKAGEMVEIEKSEVREIKKPDILLSAAIALAAIAALIFIPI</sequence>
<keyword evidence="1" id="KW-1133">Transmembrane helix</keyword>
<keyword evidence="1" id="KW-0812">Transmembrane</keyword>
<reference evidence="3 4" key="1">
    <citation type="submission" date="2014-07" db="EMBL/GenBank/DDBJ databases">
        <title>Epilithonimonas lactis LMG 22401 Genome.</title>
        <authorList>
            <person name="Pipes S.E."/>
            <person name="Stropko S.J."/>
        </authorList>
    </citation>
    <scope>NUCLEOTIDE SEQUENCE [LARGE SCALE GENOMIC DNA]</scope>
    <source>
        <strain evidence="3 4">LMG 24401</strain>
    </source>
</reference>
<proteinExistence type="predicted"/>
<dbReference type="eggNOG" id="ENOG50340S1">
    <property type="taxonomic scope" value="Bacteria"/>
</dbReference>
<dbReference type="RefSeq" id="WP_034973561.1">
    <property type="nucleotide sequence ID" value="NZ_FOFI01000002.1"/>
</dbReference>
<keyword evidence="4" id="KW-1185">Reference proteome</keyword>
<comment type="caution">
    <text evidence="3">The sequence shown here is derived from an EMBL/GenBank/DDBJ whole genome shotgun (WGS) entry which is preliminary data.</text>
</comment>
<dbReference type="AlphaFoldDB" id="A0A085BMD4"/>
<feature type="signal peptide" evidence="2">
    <location>
        <begin position="1"/>
        <end position="20"/>
    </location>
</feature>
<feature type="transmembrane region" description="Helical" evidence="1">
    <location>
        <begin position="91"/>
        <end position="108"/>
    </location>
</feature>
<keyword evidence="1" id="KW-0472">Membrane</keyword>
<evidence type="ECO:0008006" key="5">
    <source>
        <dbReference type="Google" id="ProtNLM"/>
    </source>
</evidence>
<dbReference type="PROSITE" id="PS51257">
    <property type="entry name" value="PROKAR_LIPOPROTEIN"/>
    <property type="match status" value="1"/>
</dbReference>
<protein>
    <recommendedName>
        <fullName evidence="5">Bacteriophage spanin2 family protein</fullName>
    </recommendedName>
</protein>
<evidence type="ECO:0000313" key="4">
    <source>
        <dbReference type="Proteomes" id="UP000028623"/>
    </source>
</evidence>
<dbReference type="STRING" id="421072.SAMN04488097_1637"/>
<accession>A0A085BMD4</accession>
<name>A0A085BMD4_9FLAO</name>